<dbReference type="CDD" id="cd00352">
    <property type="entry name" value="Gn_AT_II"/>
    <property type="match status" value="1"/>
</dbReference>
<organism evidence="3 4">
    <name type="scientific">Thermomonospora cellulosilytica</name>
    <dbReference type="NCBI Taxonomy" id="1411118"/>
    <lineage>
        <taxon>Bacteria</taxon>
        <taxon>Bacillati</taxon>
        <taxon>Actinomycetota</taxon>
        <taxon>Actinomycetes</taxon>
        <taxon>Streptosporangiales</taxon>
        <taxon>Thermomonosporaceae</taxon>
        <taxon>Thermomonospora</taxon>
    </lineage>
</organism>
<evidence type="ECO:0000313" key="3">
    <source>
        <dbReference type="EMBL" id="MBA9005971.1"/>
    </source>
</evidence>
<protein>
    <submittedName>
        <fullName evidence="3">Asparagine synthetase B (Glutamine-hydrolyzing)</fullName>
    </submittedName>
</protein>
<dbReference type="AlphaFoldDB" id="A0A7W3RAL8"/>
<reference evidence="3 4" key="1">
    <citation type="submission" date="2020-08" db="EMBL/GenBank/DDBJ databases">
        <title>Sequencing the genomes of 1000 actinobacteria strains.</title>
        <authorList>
            <person name="Klenk H.-P."/>
        </authorList>
    </citation>
    <scope>NUCLEOTIDE SEQUENCE [LARGE SCALE GENOMIC DNA]</scope>
    <source>
        <strain evidence="3 4">DSM 45823</strain>
    </source>
</reference>
<gene>
    <name evidence="3" type="ORF">HNR21_004853</name>
</gene>
<evidence type="ECO:0000256" key="1">
    <source>
        <dbReference type="SAM" id="MobiDB-lite"/>
    </source>
</evidence>
<feature type="domain" description="Glutamine amidotransferase type-2" evidence="2">
    <location>
        <begin position="2"/>
        <end position="195"/>
    </location>
</feature>
<accession>A0A7W3RAL8</accession>
<name>A0A7W3RAL8_9ACTN</name>
<keyword evidence="4" id="KW-1185">Reference proteome</keyword>
<comment type="caution">
    <text evidence="3">The sequence shown here is derived from an EMBL/GenBank/DDBJ whole genome shotgun (WGS) entry which is preliminary data.</text>
</comment>
<evidence type="ECO:0000313" key="4">
    <source>
        <dbReference type="Proteomes" id="UP000539313"/>
    </source>
</evidence>
<dbReference type="EMBL" id="JACJII010000001">
    <property type="protein sequence ID" value="MBA9005971.1"/>
    <property type="molecule type" value="Genomic_DNA"/>
</dbReference>
<dbReference type="RefSeq" id="WP_182707020.1">
    <property type="nucleotide sequence ID" value="NZ_JACJII010000001.1"/>
</dbReference>
<dbReference type="Proteomes" id="UP000539313">
    <property type="component" value="Unassembled WGS sequence"/>
</dbReference>
<dbReference type="Gene3D" id="3.60.20.10">
    <property type="entry name" value="Glutamine Phosphoribosylpyrophosphate, subunit 1, domain 1"/>
    <property type="match status" value="1"/>
</dbReference>
<proteinExistence type="predicted"/>
<dbReference type="PROSITE" id="PS51278">
    <property type="entry name" value="GATASE_TYPE_2"/>
    <property type="match status" value="1"/>
</dbReference>
<dbReference type="Pfam" id="PF13522">
    <property type="entry name" value="GATase_6"/>
    <property type="match status" value="1"/>
</dbReference>
<evidence type="ECO:0000259" key="2">
    <source>
        <dbReference type="PROSITE" id="PS51278"/>
    </source>
</evidence>
<feature type="region of interest" description="Disordered" evidence="1">
    <location>
        <begin position="22"/>
        <end position="48"/>
    </location>
</feature>
<dbReference type="InterPro" id="IPR017932">
    <property type="entry name" value="GATase_2_dom"/>
</dbReference>
<dbReference type="SUPFAM" id="SSF56235">
    <property type="entry name" value="N-terminal nucleophile aminohydrolases (Ntn hydrolases)"/>
    <property type="match status" value="1"/>
</dbReference>
<dbReference type="InterPro" id="IPR029055">
    <property type="entry name" value="Ntn_hydrolases_N"/>
</dbReference>
<sequence length="195" mass="21003">MCGIFAYLGPARPDPDLLEAAATAAASRGPHGHGWATSASTTRHEFGPLPPAAVRDLTDRAVIGHARLATTGDYRDRTGLQPVAAGGHWLAHNGTVRNWRTLTPDAASDSVALAELYAHHRRQLDGPHALRAALADADTAAWALLVLDVDGSLVVWRRGLPLWQHRHPTGLYLASRRFHPDAAPVPEDTICQEHP</sequence>